<keyword evidence="3" id="KW-0805">Transcription regulation</keyword>
<keyword evidence="4 7" id="KW-0238">DNA-binding</keyword>
<evidence type="ECO:0000313" key="11">
    <source>
        <dbReference type="Proteomes" id="UP000007435"/>
    </source>
</evidence>
<dbReference type="PROSITE" id="PS51755">
    <property type="entry name" value="OMPR_PHOB"/>
    <property type="match status" value="1"/>
</dbReference>
<keyword evidence="2" id="KW-0902">Two-component regulatory system</keyword>
<dbReference type="InterPro" id="IPR001867">
    <property type="entry name" value="OmpR/PhoB-type_DNA-bd"/>
</dbReference>
<dbReference type="SMART" id="SM00448">
    <property type="entry name" value="REC"/>
    <property type="match status" value="1"/>
</dbReference>
<dbReference type="PANTHER" id="PTHR48111:SF1">
    <property type="entry name" value="TWO-COMPONENT RESPONSE REGULATOR ORR33"/>
    <property type="match status" value="1"/>
</dbReference>
<name>E4RT40_LEAB4</name>
<dbReference type="GO" id="GO:0000976">
    <property type="term" value="F:transcription cis-regulatory region binding"/>
    <property type="evidence" value="ECO:0007669"/>
    <property type="project" value="TreeGrafter"/>
</dbReference>
<dbReference type="GO" id="GO:0032993">
    <property type="term" value="C:protein-DNA complex"/>
    <property type="evidence" value="ECO:0007669"/>
    <property type="project" value="TreeGrafter"/>
</dbReference>
<feature type="DNA-binding region" description="OmpR/PhoB-type" evidence="7">
    <location>
        <begin position="133"/>
        <end position="231"/>
    </location>
</feature>
<dbReference type="Gene3D" id="3.40.50.2300">
    <property type="match status" value="1"/>
</dbReference>
<dbReference type="Gene3D" id="1.10.10.10">
    <property type="entry name" value="Winged helix-like DNA-binding domain superfamily/Winged helix DNA-binding domain"/>
    <property type="match status" value="1"/>
</dbReference>
<dbReference type="Pfam" id="PF00072">
    <property type="entry name" value="Response_reg"/>
    <property type="match status" value="1"/>
</dbReference>
<dbReference type="InterPro" id="IPR036388">
    <property type="entry name" value="WH-like_DNA-bd_sf"/>
</dbReference>
<sequence length="241" mass="27712">MKPKILFLEDSDDLGLVVKQLLEINGFVVERCTRAQAAYEYLAKFHAEIDLIVIDVGLPGIDGFQFTEMLRQLNTPIPFIYLTARAEKDDRIRGLKYGASDYITKPFDIEELLLRVRNIIQWQRPRRDTETKTDELVLGDLTFFSRDYAVSIKGASKEMLTRREAEVLAHLIRFADRIVKKDELLLEYWGSIDYFKGRSLDTYIGRLKKVLQKSDVLTIENRYGVGWALTVKAGSTVGSRP</sequence>
<dbReference type="Pfam" id="PF00486">
    <property type="entry name" value="Trans_reg_C"/>
    <property type="match status" value="1"/>
</dbReference>
<dbReference type="HOGENOM" id="CLU_000445_30_3_10"/>
<dbReference type="STRING" id="649349.Lbys_2052"/>
<evidence type="ECO:0000259" key="8">
    <source>
        <dbReference type="PROSITE" id="PS50110"/>
    </source>
</evidence>
<evidence type="ECO:0000256" key="4">
    <source>
        <dbReference type="ARBA" id="ARBA00023125"/>
    </source>
</evidence>
<dbReference type="InterPro" id="IPR039420">
    <property type="entry name" value="WalR-like"/>
</dbReference>
<dbReference type="GO" id="GO:0000156">
    <property type="term" value="F:phosphorelay response regulator activity"/>
    <property type="evidence" value="ECO:0007669"/>
    <property type="project" value="TreeGrafter"/>
</dbReference>
<dbReference type="SUPFAM" id="SSF46894">
    <property type="entry name" value="C-terminal effector domain of the bipartite response regulators"/>
    <property type="match status" value="1"/>
</dbReference>
<accession>E4RT40</accession>
<feature type="domain" description="OmpR/PhoB-type" evidence="9">
    <location>
        <begin position="133"/>
        <end position="231"/>
    </location>
</feature>
<dbReference type="CDD" id="cd17574">
    <property type="entry name" value="REC_OmpR"/>
    <property type="match status" value="1"/>
</dbReference>
<feature type="modified residue" description="4-aspartylphosphate" evidence="6">
    <location>
        <position position="55"/>
    </location>
</feature>
<reference evidence="10 11" key="2">
    <citation type="journal article" date="2011" name="Stand. Genomic Sci.">
        <title>Complete genome sequence of Leadbetterella byssophila type strain (4M15).</title>
        <authorList>
            <person name="Abt B."/>
            <person name="Teshima H."/>
            <person name="Lucas S."/>
            <person name="Lapidus A."/>
            <person name="Del Rio T.G."/>
            <person name="Nolan M."/>
            <person name="Tice H."/>
            <person name="Cheng J.F."/>
            <person name="Pitluck S."/>
            <person name="Liolios K."/>
            <person name="Pagani I."/>
            <person name="Ivanova N."/>
            <person name="Mavromatis K."/>
            <person name="Pati A."/>
            <person name="Tapia R."/>
            <person name="Han C."/>
            <person name="Goodwin L."/>
            <person name="Chen A."/>
            <person name="Palaniappan K."/>
            <person name="Land M."/>
            <person name="Hauser L."/>
            <person name="Chang Y.J."/>
            <person name="Jeffries C.D."/>
            <person name="Rohde M."/>
            <person name="Goker M."/>
            <person name="Tindall B.J."/>
            <person name="Detter J.C."/>
            <person name="Woyke T."/>
            <person name="Bristow J."/>
            <person name="Eisen J.A."/>
            <person name="Markowitz V."/>
            <person name="Hugenholtz P."/>
            <person name="Klenk H.P."/>
            <person name="Kyrpides N.C."/>
        </authorList>
    </citation>
    <scope>NUCLEOTIDE SEQUENCE [LARGE SCALE GENOMIC DNA]</scope>
    <source>
        <strain evidence="11">DSM 17132 / JCM 16389 / KACC 11308 / NBRC 106382 / 4M15</strain>
    </source>
</reference>
<evidence type="ECO:0000313" key="10">
    <source>
        <dbReference type="EMBL" id="ADQ17748.1"/>
    </source>
</evidence>
<evidence type="ECO:0000259" key="9">
    <source>
        <dbReference type="PROSITE" id="PS51755"/>
    </source>
</evidence>
<organism evidence="10 11">
    <name type="scientific">Leadbetterella byssophila (strain DSM 17132 / JCM 16389 / KACC 11308 / NBRC 106382 / 4M15)</name>
    <dbReference type="NCBI Taxonomy" id="649349"/>
    <lineage>
        <taxon>Bacteria</taxon>
        <taxon>Pseudomonadati</taxon>
        <taxon>Bacteroidota</taxon>
        <taxon>Cytophagia</taxon>
        <taxon>Cytophagales</taxon>
        <taxon>Leadbetterellaceae</taxon>
        <taxon>Leadbetterella</taxon>
    </lineage>
</organism>
<keyword evidence="1 6" id="KW-0597">Phosphoprotein</keyword>
<dbReference type="InterPro" id="IPR001789">
    <property type="entry name" value="Sig_transdc_resp-reg_receiver"/>
</dbReference>
<reference key="1">
    <citation type="submission" date="2010-11" db="EMBL/GenBank/DDBJ databases">
        <title>The complete genome of Leadbetterella byssophila DSM 17132.</title>
        <authorList>
            <consortium name="US DOE Joint Genome Institute (JGI-PGF)"/>
            <person name="Lucas S."/>
            <person name="Copeland A."/>
            <person name="Lapidus A."/>
            <person name="Glavina del Rio T."/>
            <person name="Dalin E."/>
            <person name="Tice H."/>
            <person name="Bruce D."/>
            <person name="Goodwin L."/>
            <person name="Pitluck S."/>
            <person name="Kyrpides N."/>
            <person name="Mavromatis K."/>
            <person name="Ivanova N."/>
            <person name="Teshima H."/>
            <person name="Brettin T."/>
            <person name="Detter J.C."/>
            <person name="Han C."/>
            <person name="Tapia R."/>
            <person name="Land M."/>
            <person name="Hauser L."/>
            <person name="Markowitz V."/>
            <person name="Cheng J.-F."/>
            <person name="Hugenholtz P."/>
            <person name="Woyke T."/>
            <person name="Wu D."/>
            <person name="Tindall B."/>
            <person name="Pomrenke H.G."/>
            <person name="Brambilla E."/>
            <person name="Klenk H.-P."/>
            <person name="Eisen J.A."/>
        </authorList>
    </citation>
    <scope>NUCLEOTIDE SEQUENCE [LARGE SCALE GENOMIC DNA]</scope>
    <source>
        <strain>DSM 17132</strain>
    </source>
</reference>
<dbReference type="KEGG" id="lby:Lbys_2052"/>
<evidence type="ECO:0000256" key="7">
    <source>
        <dbReference type="PROSITE-ProRule" id="PRU01091"/>
    </source>
</evidence>
<evidence type="ECO:0000256" key="3">
    <source>
        <dbReference type="ARBA" id="ARBA00023015"/>
    </source>
</evidence>
<dbReference type="eggNOG" id="COG0745">
    <property type="taxonomic scope" value="Bacteria"/>
</dbReference>
<proteinExistence type="predicted"/>
<keyword evidence="11" id="KW-1185">Reference proteome</keyword>
<dbReference type="GO" id="GO:0005829">
    <property type="term" value="C:cytosol"/>
    <property type="evidence" value="ECO:0007669"/>
    <property type="project" value="TreeGrafter"/>
</dbReference>
<dbReference type="InterPro" id="IPR011006">
    <property type="entry name" value="CheY-like_superfamily"/>
</dbReference>
<gene>
    <name evidence="10" type="ordered locus">Lbys_2052</name>
</gene>
<dbReference type="PANTHER" id="PTHR48111">
    <property type="entry name" value="REGULATOR OF RPOS"/>
    <property type="match status" value="1"/>
</dbReference>
<dbReference type="SMART" id="SM00862">
    <property type="entry name" value="Trans_reg_C"/>
    <property type="match status" value="1"/>
</dbReference>
<feature type="domain" description="Response regulatory" evidence="8">
    <location>
        <begin position="4"/>
        <end position="120"/>
    </location>
</feature>
<keyword evidence="5" id="KW-0804">Transcription</keyword>
<dbReference type="Proteomes" id="UP000007435">
    <property type="component" value="Chromosome"/>
</dbReference>
<protein>
    <submittedName>
        <fullName evidence="10">Two component transcriptional regulator, winged helix family</fullName>
    </submittedName>
</protein>
<dbReference type="RefSeq" id="WP_013408794.1">
    <property type="nucleotide sequence ID" value="NC_014655.1"/>
</dbReference>
<evidence type="ECO:0000256" key="1">
    <source>
        <dbReference type="ARBA" id="ARBA00022553"/>
    </source>
</evidence>
<dbReference type="EMBL" id="CP002305">
    <property type="protein sequence ID" value="ADQ17748.1"/>
    <property type="molecule type" value="Genomic_DNA"/>
</dbReference>
<dbReference type="GO" id="GO:0006355">
    <property type="term" value="P:regulation of DNA-templated transcription"/>
    <property type="evidence" value="ECO:0007669"/>
    <property type="project" value="InterPro"/>
</dbReference>
<dbReference type="AlphaFoldDB" id="E4RT40"/>
<evidence type="ECO:0000256" key="5">
    <source>
        <dbReference type="ARBA" id="ARBA00023163"/>
    </source>
</evidence>
<evidence type="ECO:0000256" key="6">
    <source>
        <dbReference type="PROSITE-ProRule" id="PRU00169"/>
    </source>
</evidence>
<evidence type="ECO:0000256" key="2">
    <source>
        <dbReference type="ARBA" id="ARBA00023012"/>
    </source>
</evidence>
<dbReference type="OrthoDB" id="9790442at2"/>
<dbReference type="SUPFAM" id="SSF52172">
    <property type="entry name" value="CheY-like"/>
    <property type="match status" value="1"/>
</dbReference>
<dbReference type="PROSITE" id="PS50110">
    <property type="entry name" value="RESPONSE_REGULATORY"/>
    <property type="match status" value="1"/>
</dbReference>
<dbReference type="InterPro" id="IPR016032">
    <property type="entry name" value="Sig_transdc_resp-reg_C-effctor"/>
</dbReference>